<gene>
    <name evidence="2" type="ORF">CDEST_01867</name>
</gene>
<keyword evidence="1" id="KW-1133">Transmembrane helix</keyword>
<dbReference type="GeneID" id="87938370"/>
<organism evidence="2 3">
    <name type="scientific">Colletotrichum destructivum</name>
    <dbReference type="NCBI Taxonomy" id="34406"/>
    <lineage>
        <taxon>Eukaryota</taxon>
        <taxon>Fungi</taxon>
        <taxon>Dikarya</taxon>
        <taxon>Ascomycota</taxon>
        <taxon>Pezizomycotina</taxon>
        <taxon>Sordariomycetes</taxon>
        <taxon>Hypocreomycetidae</taxon>
        <taxon>Glomerellales</taxon>
        <taxon>Glomerellaceae</taxon>
        <taxon>Colletotrichum</taxon>
        <taxon>Colletotrichum destructivum species complex</taxon>
    </lineage>
</organism>
<dbReference type="EMBL" id="CP137305">
    <property type="protein sequence ID" value="WQF76853.1"/>
    <property type="molecule type" value="Genomic_DNA"/>
</dbReference>
<proteinExistence type="predicted"/>
<feature type="transmembrane region" description="Helical" evidence="1">
    <location>
        <begin position="116"/>
        <end position="137"/>
    </location>
</feature>
<dbReference type="AlphaFoldDB" id="A0AAX4I1J1"/>
<keyword evidence="1" id="KW-0472">Membrane</keyword>
<protein>
    <submittedName>
        <fullName evidence="2">Uncharacterized protein</fullName>
    </submittedName>
</protein>
<dbReference type="RefSeq" id="XP_062774077.1">
    <property type="nucleotide sequence ID" value="XM_062918026.1"/>
</dbReference>
<feature type="transmembrane region" description="Helical" evidence="1">
    <location>
        <begin position="149"/>
        <end position="172"/>
    </location>
</feature>
<evidence type="ECO:0000313" key="2">
    <source>
        <dbReference type="EMBL" id="WQF76853.1"/>
    </source>
</evidence>
<evidence type="ECO:0000313" key="3">
    <source>
        <dbReference type="Proteomes" id="UP001322277"/>
    </source>
</evidence>
<feature type="transmembrane region" description="Helical" evidence="1">
    <location>
        <begin position="33"/>
        <end position="53"/>
    </location>
</feature>
<name>A0AAX4I1J1_9PEZI</name>
<keyword evidence="1" id="KW-0812">Transmembrane</keyword>
<reference evidence="3" key="1">
    <citation type="journal article" date="2023" name="bioRxiv">
        <title>Complete genome of the Medicago anthracnose fungus, Colletotrichum destructivum, reveals a mini-chromosome-like region within a core chromosome.</title>
        <authorList>
            <person name="Lapalu N."/>
            <person name="Simon A."/>
            <person name="Lu A."/>
            <person name="Plaumann P.-L."/>
            <person name="Amselem J."/>
            <person name="Pigne S."/>
            <person name="Auger A."/>
            <person name="Koch C."/>
            <person name="Dallery J.-F."/>
            <person name="O'Connell R.J."/>
        </authorList>
    </citation>
    <scope>NUCLEOTIDE SEQUENCE [LARGE SCALE GENOMIC DNA]</scope>
    <source>
        <strain evidence="3">CBS 520.97</strain>
    </source>
</reference>
<dbReference type="Proteomes" id="UP001322277">
    <property type="component" value="Chromosome 1"/>
</dbReference>
<dbReference type="KEGG" id="cdet:87938370"/>
<sequence>MMPIGNELRKRPTQLTISRYDQMVLENDKDIDWWWSLLAKIFSWLLLAGYIVFPSTFASLRRSRALESMGVVGYIVSRGLNDFLISLASILSGSASIGLAWLWFKWRTNYIWVNQQIIIPTLVNSLMGFFSTLLNLYTVHGGEWSTTAIVTATVTAWWLFASCVLCLIYRYLLNQLQCVEVNDVDQSKLPDKI</sequence>
<accession>A0AAX4I1J1</accession>
<feature type="transmembrane region" description="Helical" evidence="1">
    <location>
        <begin position="83"/>
        <end position="104"/>
    </location>
</feature>
<keyword evidence="3" id="KW-1185">Reference proteome</keyword>
<evidence type="ECO:0000256" key="1">
    <source>
        <dbReference type="SAM" id="Phobius"/>
    </source>
</evidence>